<comment type="cofactor">
    <cofactor evidence="1 12">
        <name>pyridoxal 5'-phosphate</name>
        <dbReference type="ChEBI" id="CHEBI:597326"/>
    </cofactor>
</comment>
<evidence type="ECO:0000256" key="5">
    <source>
        <dbReference type="ARBA" id="ARBA00023154"/>
    </source>
</evidence>
<comment type="catalytic activity">
    <reaction evidence="7">
        <text>meso-2,6-diaminopimelate + H(+) = L-lysine + CO2</text>
        <dbReference type="Rhea" id="RHEA:15101"/>
        <dbReference type="ChEBI" id="CHEBI:15378"/>
        <dbReference type="ChEBI" id="CHEBI:16526"/>
        <dbReference type="ChEBI" id="CHEBI:32551"/>
        <dbReference type="ChEBI" id="CHEBI:57791"/>
        <dbReference type="EC" id="4.1.1.20"/>
    </reaction>
</comment>
<dbReference type="PRINTS" id="PR01181">
    <property type="entry name" value="DAPDCRBXLASE"/>
</dbReference>
<dbReference type="HAMAP" id="MF_02120">
    <property type="entry name" value="LysA"/>
    <property type="match status" value="1"/>
</dbReference>
<evidence type="ECO:0000256" key="3">
    <source>
        <dbReference type="ARBA" id="ARBA00022793"/>
    </source>
</evidence>
<dbReference type="PANTHER" id="PTHR43727">
    <property type="entry name" value="DIAMINOPIMELATE DECARBOXYLASE"/>
    <property type="match status" value="1"/>
</dbReference>
<evidence type="ECO:0000313" key="15">
    <source>
        <dbReference type="Proteomes" id="UP000789390"/>
    </source>
</evidence>
<dbReference type="InterPro" id="IPR009006">
    <property type="entry name" value="Ala_racemase/Decarboxylase_C"/>
</dbReference>
<comment type="function">
    <text evidence="8">Specifically catalyzes the decarboxylation of meso-diaminopimelate (meso-DAP) to L-lysine.</text>
</comment>
<comment type="similarity">
    <text evidence="10">Belongs to the Orn/Lys/Arg decarboxylase class-II family. LysA subfamily.</text>
</comment>
<evidence type="ECO:0000256" key="6">
    <source>
        <dbReference type="ARBA" id="ARBA00023239"/>
    </source>
</evidence>
<evidence type="ECO:0000259" key="13">
    <source>
        <dbReference type="PROSITE" id="PS51335"/>
    </source>
</evidence>
<keyword evidence="4 12" id="KW-0663">Pyridoxal phosphate</keyword>
<dbReference type="Gene3D" id="2.40.37.10">
    <property type="entry name" value="Lyase, Ornithine Decarboxylase, Chain A, domain 1"/>
    <property type="match status" value="1"/>
</dbReference>
<dbReference type="OrthoDB" id="5034579at2759"/>
<dbReference type="SUPFAM" id="SSF50621">
    <property type="entry name" value="Alanine racemase C-terminal domain-like"/>
    <property type="match status" value="1"/>
</dbReference>
<dbReference type="InterPro" id="IPR022657">
    <property type="entry name" value="De-COase2_CS"/>
</dbReference>
<evidence type="ECO:0000313" key="14">
    <source>
        <dbReference type="EMBL" id="CAH0107941.1"/>
    </source>
</evidence>
<dbReference type="InterPro" id="IPR000183">
    <property type="entry name" value="Orn/DAP/Arg_de-COase"/>
</dbReference>
<dbReference type="Proteomes" id="UP000789390">
    <property type="component" value="Unassembled WGS sequence"/>
</dbReference>
<feature type="modified residue" description="N6-(pyridoxal phosphate)lysine" evidence="12">
    <location>
        <position position="317"/>
    </location>
</feature>
<feature type="domain" description="ELMO" evidence="13">
    <location>
        <begin position="73"/>
        <end position="223"/>
    </location>
</feature>
<dbReference type="PANTHER" id="PTHR43727:SF2">
    <property type="entry name" value="GROUP IV DECARBOXYLASE"/>
    <property type="match status" value="1"/>
</dbReference>
<dbReference type="InterPro" id="IPR029066">
    <property type="entry name" value="PLP-binding_barrel"/>
</dbReference>
<dbReference type="GO" id="GO:0008836">
    <property type="term" value="F:diaminopimelate decarboxylase activity"/>
    <property type="evidence" value="ECO:0007669"/>
    <property type="project" value="UniProtKB-EC"/>
</dbReference>
<keyword evidence="5" id="KW-0457">Lysine biosynthesis</keyword>
<gene>
    <name evidence="14" type="ORF">DGAL_LOCUS11280</name>
</gene>
<evidence type="ECO:0000256" key="1">
    <source>
        <dbReference type="ARBA" id="ARBA00001933"/>
    </source>
</evidence>
<dbReference type="GO" id="GO:0009089">
    <property type="term" value="P:lysine biosynthetic process via diaminopimelate"/>
    <property type="evidence" value="ECO:0007669"/>
    <property type="project" value="InterPro"/>
</dbReference>
<dbReference type="Pfam" id="PF00278">
    <property type="entry name" value="Orn_DAP_Arg_deC"/>
    <property type="match status" value="1"/>
</dbReference>
<evidence type="ECO:0000256" key="4">
    <source>
        <dbReference type="ARBA" id="ARBA00022898"/>
    </source>
</evidence>
<evidence type="ECO:0000256" key="12">
    <source>
        <dbReference type="PIRSR" id="PIRSR600183-50"/>
    </source>
</evidence>
<dbReference type="Gene3D" id="3.20.20.10">
    <property type="entry name" value="Alanine racemase"/>
    <property type="match status" value="1"/>
</dbReference>
<comment type="caution">
    <text evidence="14">The sequence shown here is derived from an EMBL/GenBank/DDBJ whole genome shotgun (WGS) entry which is preliminary data.</text>
</comment>
<evidence type="ECO:0000256" key="7">
    <source>
        <dbReference type="ARBA" id="ARBA00050464"/>
    </source>
</evidence>
<evidence type="ECO:0000256" key="2">
    <source>
        <dbReference type="ARBA" id="ARBA00022605"/>
    </source>
</evidence>
<evidence type="ECO:0000256" key="8">
    <source>
        <dbReference type="ARBA" id="ARBA00053571"/>
    </source>
</evidence>
<dbReference type="Pfam" id="PF04727">
    <property type="entry name" value="ELMO_CED12"/>
    <property type="match status" value="1"/>
</dbReference>
<name>A0A8J2RTF1_9CRUS</name>
<dbReference type="InterPro" id="IPR006816">
    <property type="entry name" value="ELMO_dom"/>
</dbReference>
<dbReference type="FunFam" id="2.40.37.10:FF:000003">
    <property type="entry name" value="Diaminopimelate decarboxylase"/>
    <property type="match status" value="1"/>
</dbReference>
<protein>
    <recommendedName>
        <fullName evidence="11">diaminopimelate decarboxylase</fullName>
        <ecNumber evidence="11">4.1.1.20</ecNumber>
    </recommendedName>
</protein>
<evidence type="ECO:0000256" key="10">
    <source>
        <dbReference type="ARBA" id="ARBA00060983"/>
    </source>
</evidence>
<dbReference type="NCBIfam" id="TIGR01048">
    <property type="entry name" value="lysA"/>
    <property type="match status" value="1"/>
</dbReference>
<keyword evidence="15" id="KW-1185">Reference proteome</keyword>
<accession>A0A8J2RTF1</accession>
<organism evidence="14 15">
    <name type="scientific">Daphnia galeata</name>
    <dbReference type="NCBI Taxonomy" id="27404"/>
    <lineage>
        <taxon>Eukaryota</taxon>
        <taxon>Metazoa</taxon>
        <taxon>Ecdysozoa</taxon>
        <taxon>Arthropoda</taxon>
        <taxon>Crustacea</taxon>
        <taxon>Branchiopoda</taxon>
        <taxon>Diplostraca</taxon>
        <taxon>Cladocera</taxon>
        <taxon>Anomopoda</taxon>
        <taxon>Daphniidae</taxon>
        <taxon>Daphnia</taxon>
    </lineage>
</organism>
<dbReference type="CDD" id="cd06828">
    <property type="entry name" value="PLPDE_III_DapDC"/>
    <property type="match status" value="1"/>
</dbReference>
<dbReference type="InterPro" id="IPR022644">
    <property type="entry name" value="De-COase2_N"/>
</dbReference>
<dbReference type="AlphaFoldDB" id="A0A8J2RTF1"/>
<evidence type="ECO:0000256" key="9">
    <source>
        <dbReference type="ARBA" id="ARBA00060643"/>
    </source>
</evidence>
<sequence length="681" mass="75725">MPHIANLESVWNHLKNQNIDLEVDPQPPEKYGWLSVFCSLLQPKSNLLPAELSDEKTVLIKLSKCPFSHEDSVHMQMLYTLFNKLTGLNSPAALGTHWEIIGFQGVDPATDFRGVGILGLLQPLAASLSVETLPLMSNIVNLSHNPSQGFPFMVLSLNVSNIVLKALREGILDKKKETALGVTNLCYSAILFFIYDNWKKEKLTLSDCGPIMKRAETICKKELGQCIISFEKHIENLKILNPTPAVQLEQVQFDFIKDSPTNELEKTSGCAEDDDNRSATPMYIYSQAQLYRNIQSYKDAIQSVGMSGRMHIFYAVKANPNLHLMNLVRKQNCGAVTVSGYELKAALHTGFVPEMILLNGNGKQMWEIHLALKNGCMLNVDSFFDAENIISVARQLQKTARVLIRVNPGLEQSSTPVHSYLSTALKNSKFGIPLHQFDQVLELLKAENFIQVVGLHCHVGSTIRDASIYSSVTRILLDIRQKLITQGYTHLKYLDVGGGLGIDYFHGTNQGQSPLSSTSDLMESIAYCLPPDVEVIIEPGRSLVANTGILVTKVLGNKKSSDGGKNFVVVDAAMNDLIRPSFYQAYHHVLPVRKYITCKGTYEIVGPICESGDFLAVDRCLSQEPVKDDLMAIMDVGAYGMAMASNYNMRARATEVLVDGNKFKVIRRRENFESLIKTMTD</sequence>
<dbReference type="PRINTS" id="PR01179">
    <property type="entry name" value="ODADCRBXLASE"/>
</dbReference>
<dbReference type="EMBL" id="CAKKLH010000280">
    <property type="protein sequence ID" value="CAH0107941.1"/>
    <property type="molecule type" value="Genomic_DNA"/>
</dbReference>
<dbReference type="PROSITE" id="PS51335">
    <property type="entry name" value="ELMO"/>
    <property type="match status" value="1"/>
</dbReference>
<dbReference type="SUPFAM" id="SSF51419">
    <property type="entry name" value="PLP-binding barrel"/>
    <property type="match status" value="1"/>
</dbReference>
<evidence type="ECO:0000256" key="11">
    <source>
        <dbReference type="ARBA" id="ARBA00066427"/>
    </source>
</evidence>
<feature type="active site" description="Proton donor" evidence="12">
    <location>
        <position position="609"/>
    </location>
</feature>
<dbReference type="EC" id="4.1.1.20" evidence="11"/>
<dbReference type="PROSITE" id="PS00879">
    <property type="entry name" value="ODR_DC_2_2"/>
    <property type="match status" value="1"/>
</dbReference>
<proteinExistence type="inferred from homology"/>
<dbReference type="InterPro" id="IPR022643">
    <property type="entry name" value="De-COase2_C"/>
</dbReference>
<dbReference type="FunFam" id="3.20.20.10:FF:000003">
    <property type="entry name" value="Diaminopimelate decarboxylase"/>
    <property type="match status" value="1"/>
</dbReference>
<keyword evidence="6" id="KW-0456">Lyase</keyword>
<dbReference type="Pfam" id="PF02784">
    <property type="entry name" value="Orn_Arg_deC_N"/>
    <property type="match status" value="1"/>
</dbReference>
<comment type="pathway">
    <text evidence="9">Amino-acid biosynthesis; L-lysine biosynthesis via DAP pathway; L-lysine from DL-2,6-diaminopimelate: step 1/1.</text>
</comment>
<keyword evidence="3" id="KW-0210">Decarboxylase</keyword>
<reference evidence="14" key="1">
    <citation type="submission" date="2021-11" db="EMBL/GenBank/DDBJ databases">
        <authorList>
            <person name="Schell T."/>
        </authorList>
    </citation>
    <scope>NUCLEOTIDE SEQUENCE</scope>
    <source>
        <strain evidence="14">M5</strain>
    </source>
</reference>
<keyword evidence="2" id="KW-0028">Amino-acid biosynthesis</keyword>
<dbReference type="InterPro" id="IPR002986">
    <property type="entry name" value="DAP_deCOOHase_LysA"/>
</dbReference>